<keyword evidence="2" id="KW-1185">Reference proteome</keyword>
<sequence length="178" mass="19932">ASSTEHYWTVHMPGHRYCACCDVRCGSLYIYNLHMASKRHMKTTTAKENETGSNAWYAVTVDNNTIEFQPSFSGWNRSSEGEYLNNCFNPSHAGQYEYSQVEVNGNVYTELANSNPGYRNLLKDDNDFGGSGQGVVAMETDRRVVVGGMGDMALEEDEPLCRIVNCFSLAGKQDDKFH</sequence>
<dbReference type="InterPro" id="IPR036236">
    <property type="entry name" value="Znf_C2H2_sf"/>
</dbReference>
<evidence type="ECO:0000313" key="2">
    <source>
        <dbReference type="Proteomes" id="UP001164746"/>
    </source>
</evidence>
<dbReference type="SUPFAM" id="SSF57667">
    <property type="entry name" value="beta-beta-alpha zinc fingers"/>
    <property type="match status" value="1"/>
</dbReference>
<evidence type="ECO:0000313" key="1">
    <source>
        <dbReference type="EMBL" id="WAQ97259.1"/>
    </source>
</evidence>
<dbReference type="Proteomes" id="UP001164746">
    <property type="component" value="Chromosome 2"/>
</dbReference>
<protein>
    <submittedName>
        <fullName evidence="1">Uncharacterized protein</fullName>
    </submittedName>
</protein>
<proteinExistence type="predicted"/>
<feature type="non-terminal residue" evidence="1">
    <location>
        <position position="178"/>
    </location>
</feature>
<reference evidence="1" key="1">
    <citation type="submission" date="2022-11" db="EMBL/GenBank/DDBJ databases">
        <title>Centuries of genome instability and evolution in soft-shell clam transmissible cancer (bioRxiv).</title>
        <authorList>
            <person name="Hart S.F.M."/>
            <person name="Yonemitsu M.A."/>
            <person name="Giersch R.M."/>
            <person name="Beal B.F."/>
            <person name="Arriagada G."/>
            <person name="Davis B.W."/>
            <person name="Ostrander E.A."/>
            <person name="Goff S.P."/>
            <person name="Metzger M.J."/>
        </authorList>
    </citation>
    <scope>NUCLEOTIDE SEQUENCE</scope>
    <source>
        <strain evidence="1">MELC-2E11</strain>
        <tissue evidence="1">Siphon/mantle</tissue>
    </source>
</reference>
<feature type="non-terminal residue" evidence="1">
    <location>
        <position position="1"/>
    </location>
</feature>
<organism evidence="1 2">
    <name type="scientific">Mya arenaria</name>
    <name type="common">Soft-shell clam</name>
    <dbReference type="NCBI Taxonomy" id="6604"/>
    <lineage>
        <taxon>Eukaryota</taxon>
        <taxon>Metazoa</taxon>
        <taxon>Spiralia</taxon>
        <taxon>Lophotrochozoa</taxon>
        <taxon>Mollusca</taxon>
        <taxon>Bivalvia</taxon>
        <taxon>Autobranchia</taxon>
        <taxon>Heteroconchia</taxon>
        <taxon>Euheterodonta</taxon>
        <taxon>Imparidentia</taxon>
        <taxon>Neoheterodontei</taxon>
        <taxon>Myida</taxon>
        <taxon>Myoidea</taxon>
        <taxon>Myidae</taxon>
        <taxon>Mya</taxon>
    </lineage>
</organism>
<name>A0ABY7DHV0_MYAAR</name>
<dbReference type="EMBL" id="CP111013">
    <property type="protein sequence ID" value="WAQ97259.1"/>
    <property type="molecule type" value="Genomic_DNA"/>
</dbReference>
<accession>A0ABY7DHV0</accession>
<gene>
    <name evidence="1" type="ORF">MAR_029949</name>
</gene>